<accession>A0A3Q2QPQ4</accession>
<evidence type="ECO:0000313" key="8">
    <source>
        <dbReference type="Proteomes" id="UP000265000"/>
    </source>
</evidence>
<evidence type="ECO:0000256" key="2">
    <source>
        <dbReference type="ARBA" id="ARBA00007419"/>
    </source>
</evidence>
<proteinExistence type="inferred from homology"/>
<evidence type="ECO:0000256" key="3">
    <source>
        <dbReference type="ARBA" id="ARBA00022525"/>
    </source>
</evidence>
<comment type="similarity">
    <text evidence="2">Belongs to the pleurocidin family.</text>
</comment>
<evidence type="ECO:0000256" key="4">
    <source>
        <dbReference type="ARBA" id="ARBA00022529"/>
    </source>
</evidence>
<comment type="subcellular location">
    <subcellularLocation>
        <location evidence="1">Secreted</location>
    </subcellularLocation>
</comment>
<evidence type="ECO:0000256" key="1">
    <source>
        <dbReference type="ARBA" id="ARBA00004613"/>
    </source>
</evidence>
<dbReference type="InterPro" id="IPR012515">
    <property type="entry name" value="Antimicrobial12"/>
</dbReference>
<keyword evidence="6" id="KW-0732">Signal</keyword>
<organism evidence="7 8">
    <name type="scientific">Fundulus heteroclitus</name>
    <name type="common">Killifish</name>
    <name type="synonym">Mummichog</name>
    <dbReference type="NCBI Taxonomy" id="8078"/>
    <lineage>
        <taxon>Eukaryota</taxon>
        <taxon>Metazoa</taxon>
        <taxon>Chordata</taxon>
        <taxon>Craniata</taxon>
        <taxon>Vertebrata</taxon>
        <taxon>Euteleostomi</taxon>
        <taxon>Actinopterygii</taxon>
        <taxon>Neopterygii</taxon>
        <taxon>Teleostei</taxon>
        <taxon>Neoteleostei</taxon>
        <taxon>Acanthomorphata</taxon>
        <taxon>Ovalentaria</taxon>
        <taxon>Atherinomorphae</taxon>
        <taxon>Cyprinodontiformes</taxon>
        <taxon>Fundulidae</taxon>
        <taxon>Fundulus</taxon>
    </lineage>
</organism>
<dbReference type="Pfam" id="PF08107">
    <property type="entry name" value="Antimicrobial12"/>
    <property type="match status" value="1"/>
</dbReference>
<sequence>MKGPAVFLVLSLVVMMAEPAEGFFGLIHHVVHGISKYGRNYFLNHVLEYTFFNSRAPSAPPMKHFWRRHCLVLLGSQNNIK</sequence>
<keyword evidence="5" id="KW-0044">Antibiotic</keyword>
<evidence type="ECO:0000313" key="7">
    <source>
        <dbReference type="Ensembl" id="ENSFHEP00000029384.1"/>
    </source>
</evidence>
<reference evidence="7" key="1">
    <citation type="submission" date="2025-08" db="UniProtKB">
        <authorList>
            <consortium name="Ensembl"/>
        </authorList>
    </citation>
    <scope>IDENTIFICATION</scope>
</reference>
<feature type="signal peptide" evidence="6">
    <location>
        <begin position="1"/>
        <end position="22"/>
    </location>
</feature>
<evidence type="ECO:0000256" key="5">
    <source>
        <dbReference type="ARBA" id="ARBA00023022"/>
    </source>
</evidence>
<dbReference type="GO" id="GO:0005576">
    <property type="term" value="C:extracellular region"/>
    <property type="evidence" value="ECO:0007669"/>
    <property type="project" value="UniProtKB-SubCell"/>
</dbReference>
<keyword evidence="3" id="KW-0964">Secreted</keyword>
<keyword evidence="8" id="KW-1185">Reference proteome</keyword>
<name>A0A3Q2QPQ4_FUNHE</name>
<dbReference type="Proteomes" id="UP000265000">
    <property type="component" value="Unplaced"/>
</dbReference>
<evidence type="ECO:0000256" key="6">
    <source>
        <dbReference type="SAM" id="SignalP"/>
    </source>
</evidence>
<dbReference type="Ensembl" id="ENSFHET00000032055.1">
    <property type="protein sequence ID" value="ENSFHEP00000029384.1"/>
    <property type="gene ID" value="ENSFHEG00000014083.1"/>
</dbReference>
<reference evidence="7" key="2">
    <citation type="submission" date="2025-09" db="UniProtKB">
        <authorList>
            <consortium name="Ensembl"/>
        </authorList>
    </citation>
    <scope>IDENTIFICATION</scope>
</reference>
<dbReference type="AlphaFoldDB" id="A0A3Q2QPQ4"/>
<keyword evidence="4" id="KW-0929">Antimicrobial</keyword>
<feature type="chain" id="PRO_5018668041" evidence="6">
    <location>
        <begin position="23"/>
        <end position="81"/>
    </location>
</feature>
<protein>
    <submittedName>
        <fullName evidence="7">Uncharacterized protein</fullName>
    </submittedName>
</protein>
<dbReference type="GO" id="GO:0042742">
    <property type="term" value="P:defense response to bacterium"/>
    <property type="evidence" value="ECO:0007669"/>
    <property type="project" value="UniProtKB-KW"/>
</dbReference>